<dbReference type="Gene3D" id="3.40.50.10610">
    <property type="entry name" value="ABC-type transport auxiliary lipoprotein component"/>
    <property type="match status" value="1"/>
</dbReference>
<proteinExistence type="predicted"/>
<name>A0A538SNW4_UNCEI</name>
<evidence type="ECO:0000256" key="1">
    <source>
        <dbReference type="SAM" id="SignalP"/>
    </source>
</evidence>
<dbReference type="EMBL" id="VBOU01000091">
    <property type="protein sequence ID" value="TMQ53056.1"/>
    <property type="molecule type" value="Genomic_DNA"/>
</dbReference>
<dbReference type="AlphaFoldDB" id="A0A538SNW4"/>
<dbReference type="Proteomes" id="UP000319829">
    <property type="component" value="Unassembled WGS sequence"/>
</dbReference>
<evidence type="ECO:0008006" key="4">
    <source>
        <dbReference type="Google" id="ProtNLM"/>
    </source>
</evidence>
<reference evidence="2 3" key="1">
    <citation type="journal article" date="2019" name="Nat. Microbiol.">
        <title>Mediterranean grassland soil C-N compound turnover is dependent on rainfall and depth, and is mediated by genomically divergent microorganisms.</title>
        <authorList>
            <person name="Diamond S."/>
            <person name="Andeer P.F."/>
            <person name="Li Z."/>
            <person name="Crits-Christoph A."/>
            <person name="Burstein D."/>
            <person name="Anantharaman K."/>
            <person name="Lane K.R."/>
            <person name="Thomas B.C."/>
            <person name="Pan C."/>
            <person name="Northen T.R."/>
            <person name="Banfield J.F."/>
        </authorList>
    </citation>
    <scope>NUCLEOTIDE SEQUENCE [LARGE SCALE GENOMIC DNA]</scope>
    <source>
        <strain evidence="2">WS_4</strain>
    </source>
</reference>
<evidence type="ECO:0000313" key="3">
    <source>
        <dbReference type="Proteomes" id="UP000319829"/>
    </source>
</evidence>
<keyword evidence="1" id="KW-0732">Signal</keyword>
<gene>
    <name evidence="2" type="ORF">E6K74_10785</name>
</gene>
<accession>A0A538SNW4</accession>
<protein>
    <recommendedName>
        <fullName evidence="4">Tetratricopeptide repeat protein</fullName>
    </recommendedName>
</protein>
<sequence length="462" mass="51915">MSHRTFPRLRLFAIPVIAASFALSCAGPNKLAQQSEKAYGQGDLEKAYQKAARALRKDPENQRARTAMSRAAERIMEERMAEIRGLASLDTVAAAKRSLNLDSFRKELVEYRVILAADSSFDRDEATIRHGAAGIEYRRALDGLDGGYPKRAYDELLLVRVLEPGYRDVGRRIEQAYDEAPPRVALLPFANQTDLSTLSKGFADRVYTELERRTGAPEFRFTDLAPRERVYDAVPVAILERIDRREAARFGRELGVDRVIVGRFYGMRSSANSGDFTQTIFRKTVDKDEKGATRERYIEHTIDILTHDREISVGFEYQVLGVDEGVVVGAFSGTMKASAHAVFTSSPVEGDCDDYCLVPPDMKRSDPDRAKRIETDWGDRCGGWKLTELLERARREKGRSAYGSRYEDASTSGEDGRAFFPGELPSEAELAKLAFGQVWEPLLRTLRDLDRCEPPEIPALRP</sequence>
<dbReference type="PROSITE" id="PS51257">
    <property type="entry name" value="PROKAR_LIPOPROTEIN"/>
    <property type="match status" value="1"/>
</dbReference>
<comment type="caution">
    <text evidence="2">The sequence shown here is derived from an EMBL/GenBank/DDBJ whole genome shotgun (WGS) entry which is preliminary data.</text>
</comment>
<feature type="signal peptide" evidence="1">
    <location>
        <begin position="1"/>
        <end position="26"/>
    </location>
</feature>
<feature type="chain" id="PRO_5021862530" description="Tetratricopeptide repeat protein" evidence="1">
    <location>
        <begin position="27"/>
        <end position="462"/>
    </location>
</feature>
<evidence type="ECO:0000313" key="2">
    <source>
        <dbReference type="EMBL" id="TMQ53056.1"/>
    </source>
</evidence>
<organism evidence="2 3">
    <name type="scientific">Eiseniibacteriota bacterium</name>
    <dbReference type="NCBI Taxonomy" id="2212470"/>
    <lineage>
        <taxon>Bacteria</taxon>
        <taxon>Candidatus Eiseniibacteriota</taxon>
    </lineage>
</organism>